<name>A0A1Y2BCH1_9FUNG</name>
<dbReference type="Proteomes" id="UP000193642">
    <property type="component" value="Unassembled WGS sequence"/>
</dbReference>
<accession>A0A1Y2BCH1</accession>
<evidence type="ECO:0000313" key="3">
    <source>
        <dbReference type="Proteomes" id="UP000193642"/>
    </source>
</evidence>
<proteinExistence type="predicted"/>
<protein>
    <submittedName>
        <fullName evidence="2">Uncharacterized protein</fullName>
    </submittedName>
</protein>
<dbReference type="EMBL" id="MCGO01000071">
    <property type="protein sequence ID" value="ORY32454.1"/>
    <property type="molecule type" value="Genomic_DNA"/>
</dbReference>
<feature type="signal peptide" evidence="1">
    <location>
        <begin position="1"/>
        <end position="19"/>
    </location>
</feature>
<keyword evidence="1" id="KW-0732">Signal</keyword>
<comment type="caution">
    <text evidence="2">The sequence shown here is derived from an EMBL/GenBank/DDBJ whole genome shotgun (WGS) entry which is preliminary data.</text>
</comment>
<organism evidence="2 3">
    <name type="scientific">Rhizoclosmatium globosum</name>
    <dbReference type="NCBI Taxonomy" id="329046"/>
    <lineage>
        <taxon>Eukaryota</taxon>
        <taxon>Fungi</taxon>
        <taxon>Fungi incertae sedis</taxon>
        <taxon>Chytridiomycota</taxon>
        <taxon>Chytridiomycota incertae sedis</taxon>
        <taxon>Chytridiomycetes</taxon>
        <taxon>Chytridiales</taxon>
        <taxon>Chytriomycetaceae</taxon>
        <taxon>Rhizoclosmatium</taxon>
    </lineage>
</organism>
<sequence>MNILGLLALALIGVESVAGMASKVHTRKRPHGHGKVKYTHHQTYRVPQQQNTIHISKR</sequence>
<evidence type="ECO:0000256" key="1">
    <source>
        <dbReference type="SAM" id="SignalP"/>
    </source>
</evidence>
<reference evidence="2 3" key="1">
    <citation type="submission" date="2016-07" db="EMBL/GenBank/DDBJ databases">
        <title>Pervasive Adenine N6-methylation of Active Genes in Fungi.</title>
        <authorList>
            <consortium name="DOE Joint Genome Institute"/>
            <person name="Mondo S.J."/>
            <person name="Dannebaum R.O."/>
            <person name="Kuo R.C."/>
            <person name="Labutti K."/>
            <person name="Haridas S."/>
            <person name="Kuo A."/>
            <person name="Salamov A."/>
            <person name="Ahrendt S.R."/>
            <person name="Lipzen A."/>
            <person name="Sullivan W."/>
            <person name="Andreopoulos W.B."/>
            <person name="Clum A."/>
            <person name="Lindquist E."/>
            <person name="Daum C."/>
            <person name="Ramamoorthy G.K."/>
            <person name="Gryganskyi A."/>
            <person name="Culley D."/>
            <person name="Magnuson J.K."/>
            <person name="James T.Y."/>
            <person name="O'Malley M.A."/>
            <person name="Stajich J.E."/>
            <person name="Spatafora J.W."/>
            <person name="Visel A."/>
            <person name="Grigoriev I.V."/>
        </authorList>
    </citation>
    <scope>NUCLEOTIDE SEQUENCE [LARGE SCALE GENOMIC DNA]</scope>
    <source>
        <strain evidence="2 3">JEL800</strain>
    </source>
</reference>
<gene>
    <name evidence="2" type="ORF">BCR33DRAFT_723474</name>
</gene>
<keyword evidence="3" id="KW-1185">Reference proteome</keyword>
<feature type="chain" id="PRO_5012214851" evidence="1">
    <location>
        <begin position="20"/>
        <end position="58"/>
    </location>
</feature>
<dbReference type="AlphaFoldDB" id="A0A1Y2BCH1"/>
<evidence type="ECO:0000313" key="2">
    <source>
        <dbReference type="EMBL" id="ORY32454.1"/>
    </source>
</evidence>